<dbReference type="NCBIfam" id="NF033517">
    <property type="entry name" value="transpos_IS66"/>
    <property type="match status" value="1"/>
</dbReference>
<evidence type="ECO:0000313" key="3">
    <source>
        <dbReference type="Proteomes" id="UP000807825"/>
    </source>
</evidence>
<gene>
    <name evidence="2" type="ORF">HY912_20435</name>
</gene>
<dbReference type="InterPro" id="IPR052344">
    <property type="entry name" value="Transposase-related"/>
</dbReference>
<dbReference type="EMBL" id="JACRDE010000533">
    <property type="protein sequence ID" value="MBI5251866.1"/>
    <property type="molecule type" value="Genomic_DNA"/>
</dbReference>
<protein>
    <submittedName>
        <fullName evidence="2">IS66 family transposase</fullName>
    </submittedName>
</protein>
<dbReference type="AlphaFoldDB" id="A0A9D6Z895"/>
<feature type="non-terminal residue" evidence="2">
    <location>
        <position position="1"/>
    </location>
</feature>
<dbReference type="Proteomes" id="UP000807825">
    <property type="component" value="Unassembled WGS sequence"/>
</dbReference>
<reference evidence="2" key="1">
    <citation type="submission" date="2020-07" db="EMBL/GenBank/DDBJ databases">
        <title>Huge and variable diversity of episymbiotic CPR bacteria and DPANN archaea in groundwater ecosystems.</title>
        <authorList>
            <person name="He C.Y."/>
            <person name="Keren R."/>
            <person name="Whittaker M."/>
            <person name="Farag I.F."/>
            <person name="Doudna J."/>
            <person name="Cate J.H.D."/>
            <person name="Banfield J.F."/>
        </authorList>
    </citation>
    <scope>NUCLEOTIDE SEQUENCE</scope>
    <source>
        <strain evidence="2">NC_groundwater_1664_Pr3_B-0.1um_52_9</strain>
    </source>
</reference>
<sequence>YLNQYQLLPQKRTSEFFGDVFGRSVGEGTLNNFVSDCATALGEFGQELKAGIGDSKVVHFDETKAMSGYWVHVASTGNMTYYAVHPNRGHKAMDEIGILPTFQGSAVHDGLVAYKKYPCRHVLCNAHHQRELVAVKEDENVEWAAQMLDFLHDVKKSVDEAKEKDNDCLESKEIKNFEERYEKIVKTGFEAYPPEPISAVPIKKRGRKKQSKGKNLLDRFKKNREQILAFMYDFKIPYDNNQAERDLRMIKLKIKISGTFRSKNGILNFCRIRSFISTMRKQGQRILQSLSNVFAGKSIAVQFT</sequence>
<dbReference type="PANTHER" id="PTHR33678:SF1">
    <property type="entry name" value="BLL1576 PROTEIN"/>
    <property type="match status" value="1"/>
</dbReference>
<evidence type="ECO:0000259" key="1">
    <source>
        <dbReference type="Pfam" id="PF03050"/>
    </source>
</evidence>
<feature type="domain" description="Transposase IS66 central" evidence="1">
    <location>
        <begin position="5"/>
        <end position="265"/>
    </location>
</feature>
<proteinExistence type="predicted"/>
<accession>A0A9D6Z895</accession>
<dbReference type="InterPro" id="IPR004291">
    <property type="entry name" value="Transposase_IS66_central"/>
</dbReference>
<dbReference type="Pfam" id="PF03050">
    <property type="entry name" value="DDE_Tnp_IS66"/>
    <property type="match status" value="1"/>
</dbReference>
<comment type="caution">
    <text evidence="2">The sequence shown here is derived from an EMBL/GenBank/DDBJ whole genome shotgun (WGS) entry which is preliminary data.</text>
</comment>
<dbReference type="PANTHER" id="PTHR33678">
    <property type="entry name" value="BLL1576 PROTEIN"/>
    <property type="match status" value="1"/>
</dbReference>
<name>A0A9D6Z895_9BACT</name>
<evidence type="ECO:0000313" key="2">
    <source>
        <dbReference type="EMBL" id="MBI5251866.1"/>
    </source>
</evidence>
<organism evidence="2 3">
    <name type="scientific">Desulfomonile tiedjei</name>
    <dbReference type="NCBI Taxonomy" id="2358"/>
    <lineage>
        <taxon>Bacteria</taxon>
        <taxon>Pseudomonadati</taxon>
        <taxon>Thermodesulfobacteriota</taxon>
        <taxon>Desulfomonilia</taxon>
        <taxon>Desulfomonilales</taxon>
        <taxon>Desulfomonilaceae</taxon>
        <taxon>Desulfomonile</taxon>
    </lineage>
</organism>